<dbReference type="AlphaFoldDB" id="A0A0A9AGK1"/>
<dbReference type="EMBL" id="GBRH01247614">
    <property type="protein sequence ID" value="JAD50281.1"/>
    <property type="molecule type" value="Transcribed_RNA"/>
</dbReference>
<reference evidence="1" key="2">
    <citation type="journal article" date="2015" name="Data Brief">
        <title>Shoot transcriptome of the giant reed, Arundo donax.</title>
        <authorList>
            <person name="Barrero R.A."/>
            <person name="Guerrero F.D."/>
            <person name="Moolhuijzen P."/>
            <person name="Goolsby J.A."/>
            <person name="Tidwell J."/>
            <person name="Bellgard S.E."/>
            <person name="Bellgard M.I."/>
        </authorList>
    </citation>
    <scope>NUCLEOTIDE SEQUENCE</scope>
    <source>
        <tissue evidence="1">Shoot tissue taken approximately 20 cm above the soil surface</tissue>
    </source>
</reference>
<organism evidence="1">
    <name type="scientific">Arundo donax</name>
    <name type="common">Giant reed</name>
    <name type="synonym">Donax arundinaceus</name>
    <dbReference type="NCBI Taxonomy" id="35708"/>
    <lineage>
        <taxon>Eukaryota</taxon>
        <taxon>Viridiplantae</taxon>
        <taxon>Streptophyta</taxon>
        <taxon>Embryophyta</taxon>
        <taxon>Tracheophyta</taxon>
        <taxon>Spermatophyta</taxon>
        <taxon>Magnoliopsida</taxon>
        <taxon>Liliopsida</taxon>
        <taxon>Poales</taxon>
        <taxon>Poaceae</taxon>
        <taxon>PACMAD clade</taxon>
        <taxon>Arundinoideae</taxon>
        <taxon>Arundineae</taxon>
        <taxon>Arundo</taxon>
    </lineage>
</organism>
<evidence type="ECO:0000313" key="1">
    <source>
        <dbReference type="EMBL" id="JAD50281.1"/>
    </source>
</evidence>
<proteinExistence type="predicted"/>
<accession>A0A0A9AGK1</accession>
<reference evidence="1" key="1">
    <citation type="submission" date="2014-09" db="EMBL/GenBank/DDBJ databases">
        <authorList>
            <person name="Magalhaes I.L.F."/>
            <person name="Oliveira U."/>
            <person name="Santos F.R."/>
            <person name="Vidigal T.H.D.A."/>
            <person name="Brescovit A.D."/>
            <person name="Santos A.J."/>
        </authorList>
    </citation>
    <scope>NUCLEOTIDE SEQUENCE</scope>
    <source>
        <tissue evidence="1">Shoot tissue taken approximately 20 cm above the soil surface</tissue>
    </source>
</reference>
<sequence length="79" mass="9320">MECHTYHANTQDLSRCWMVSASKSQSTHLSGWSSPRRFSLSVVQHLFQLANQMKILHRRGTQLFWSCRHGSKPMLPWKY</sequence>
<name>A0A0A9AGK1_ARUDO</name>
<protein>
    <submittedName>
        <fullName evidence="1">Uncharacterized protein</fullName>
    </submittedName>
</protein>